<dbReference type="GO" id="GO:0005737">
    <property type="term" value="C:cytoplasm"/>
    <property type="evidence" value="ECO:0007669"/>
    <property type="project" value="UniProtKB-SubCell"/>
</dbReference>
<dbReference type="CDD" id="cd01335">
    <property type="entry name" value="Radical_SAM"/>
    <property type="match status" value="1"/>
</dbReference>
<keyword evidence="6 10" id="KW-0479">Metal-binding</keyword>
<dbReference type="InterPro" id="IPR058240">
    <property type="entry name" value="rSAM_sf"/>
</dbReference>
<dbReference type="GO" id="GO:0051539">
    <property type="term" value="F:4 iron, 4 sulfur cluster binding"/>
    <property type="evidence" value="ECO:0007669"/>
    <property type="project" value="UniProtKB-UniRule"/>
</dbReference>
<dbReference type="Pfam" id="PF06969">
    <property type="entry name" value="HemN_C"/>
    <property type="match status" value="1"/>
</dbReference>
<dbReference type="SFLD" id="SFLDS00029">
    <property type="entry name" value="Radical_SAM"/>
    <property type="match status" value="1"/>
</dbReference>
<dbReference type="PROSITE" id="PS51918">
    <property type="entry name" value="RADICAL_SAM"/>
    <property type="match status" value="1"/>
</dbReference>
<evidence type="ECO:0000256" key="7">
    <source>
        <dbReference type="ARBA" id="ARBA00023004"/>
    </source>
</evidence>
<reference evidence="12" key="1">
    <citation type="journal article" date="2017" name="MBio">
        <title>Type VI secretion-mediated competition in the bee gut microbiome.</title>
        <authorList>
            <person name="Steele M.I."/>
            <person name="Kwong W.K."/>
            <person name="Powell J.E."/>
            <person name="Whiteley M."/>
            <person name="Moran N.A."/>
        </authorList>
    </citation>
    <scope>NUCLEOTIDE SEQUENCE [LARGE SCALE GENOMIC DNA]</scope>
    <source>
        <strain evidence="12">WkB273</strain>
    </source>
</reference>
<dbReference type="SFLD" id="SFLDF00562">
    <property type="entry name" value="HemN-like__clustered_with_heat"/>
    <property type="match status" value="1"/>
</dbReference>
<evidence type="ECO:0000259" key="11">
    <source>
        <dbReference type="PROSITE" id="PS51918"/>
    </source>
</evidence>
<dbReference type="GO" id="GO:0004109">
    <property type="term" value="F:coproporphyrinogen oxidase activity"/>
    <property type="evidence" value="ECO:0007669"/>
    <property type="project" value="InterPro"/>
</dbReference>
<dbReference type="SFLD" id="SFLDF00288">
    <property type="entry name" value="HemN-like__clustered_with_nucl"/>
    <property type="match status" value="1"/>
</dbReference>
<dbReference type="SMART" id="SM00729">
    <property type="entry name" value="Elp3"/>
    <property type="match status" value="1"/>
</dbReference>
<proteinExistence type="inferred from homology"/>
<dbReference type="SFLD" id="SFLDG01065">
    <property type="entry name" value="anaerobic_coproporphyrinogen-I"/>
    <property type="match status" value="1"/>
</dbReference>
<keyword evidence="5 10" id="KW-0949">S-adenosyl-L-methionine</keyword>
<evidence type="ECO:0000256" key="10">
    <source>
        <dbReference type="RuleBase" id="RU364116"/>
    </source>
</evidence>
<evidence type="ECO:0000256" key="5">
    <source>
        <dbReference type="ARBA" id="ARBA00022691"/>
    </source>
</evidence>
<comment type="function">
    <text evidence="10">Probably acts as a heme chaperone, transferring heme to an unknown acceptor. Binds one molecule of heme per monomer, possibly covalently. Binds 1 [4Fe-4S] cluster. The cluster is coordinated with 3 cysteines and an exchangeable S-adenosyl-L-methionine.</text>
</comment>
<comment type="caution">
    <text evidence="12">The sequence shown here is derived from an EMBL/GenBank/DDBJ whole genome shotgun (WGS) entry which is preliminary data.</text>
</comment>
<organism evidence="12 13">
    <name type="scientific">Snodgrassella alvi</name>
    <dbReference type="NCBI Taxonomy" id="1196083"/>
    <lineage>
        <taxon>Bacteria</taxon>
        <taxon>Pseudomonadati</taxon>
        <taxon>Pseudomonadota</taxon>
        <taxon>Betaproteobacteria</taxon>
        <taxon>Neisseriales</taxon>
        <taxon>Neisseriaceae</taxon>
        <taxon>Snodgrassella</taxon>
    </lineage>
</organism>
<accession>A0A2N9X5N1</accession>
<gene>
    <name evidence="12" type="ORF">BHC54_08040</name>
</gene>
<dbReference type="InterPro" id="IPR034505">
    <property type="entry name" value="Coproporphyrinogen-III_oxidase"/>
</dbReference>
<dbReference type="AlphaFoldDB" id="A0A2N9X5N1"/>
<keyword evidence="13" id="KW-1185">Reference proteome</keyword>
<keyword evidence="10" id="KW-0004">4Fe-4S</keyword>
<dbReference type="InterPro" id="IPR013785">
    <property type="entry name" value="Aldolase_TIM"/>
</dbReference>
<dbReference type="Pfam" id="PF04055">
    <property type="entry name" value="Radical_SAM"/>
    <property type="match status" value="1"/>
</dbReference>
<evidence type="ECO:0000256" key="3">
    <source>
        <dbReference type="ARBA" id="ARBA00017228"/>
    </source>
</evidence>
<comment type="cofactor">
    <cofactor evidence="1">
        <name>[4Fe-4S] cluster</name>
        <dbReference type="ChEBI" id="CHEBI:49883"/>
    </cofactor>
</comment>
<dbReference type="GO" id="GO:0046872">
    <property type="term" value="F:metal ion binding"/>
    <property type="evidence" value="ECO:0007669"/>
    <property type="project" value="UniProtKB-UniRule"/>
</dbReference>
<keyword evidence="9 10" id="KW-0143">Chaperone</keyword>
<evidence type="ECO:0000256" key="6">
    <source>
        <dbReference type="ARBA" id="ARBA00022723"/>
    </source>
</evidence>
<dbReference type="Gene3D" id="3.20.20.70">
    <property type="entry name" value="Aldolase class I"/>
    <property type="match status" value="1"/>
</dbReference>
<dbReference type="GO" id="GO:0006779">
    <property type="term" value="P:porphyrin-containing compound biosynthetic process"/>
    <property type="evidence" value="ECO:0007669"/>
    <property type="project" value="InterPro"/>
</dbReference>
<protein>
    <recommendedName>
        <fullName evidence="3 10">Heme chaperone HemW</fullName>
    </recommendedName>
</protein>
<evidence type="ECO:0000256" key="1">
    <source>
        <dbReference type="ARBA" id="ARBA00001966"/>
    </source>
</evidence>
<dbReference type="SUPFAM" id="SSF102114">
    <property type="entry name" value="Radical SAM enzymes"/>
    <property type="match status" value="1"/>
</dbReference>
<comment type="similarity">
    <text evidence="2">Belongs to the anaerobic coproporphyrinogen-III oxidase family. HemW subfamily.</text>
</comment>
<evidence type="ECO:0000313" key="13">
    <source>
        <dbReference type="Proteomes" id="UP000230202"/>
    </source>
</evidence>
<evidence type="ECO:0000256" key="8">
    <source>
        <dbReference type="ARBA" id="ARBA00023014"/>
    </source>
</evidence>
<evidence type="ECO:0000313" key="12">
    <source>
        <dbReference type="EMBL" id="PIT38484.1"/>
    </source>
</evidence>
<dbReference type="EMBL" id="MEIL01000029">
    <property type="protein sequence ID" value="PIT38484.1"/>
    <property type="molecule type" value="Genomic_DNA"/>
</dbReference>
<keyword evidence="7 10" id="KW-0408">Iron</keyword>
<feature type="domain" description="Radical SAM core" evidence="11">
    <location>
        <begin position="18"/>
        <end position="251"/>
    </location>
</feature>
<evidence type="ECO:0000256" key="9">
    <source>
        <dbReference type="ARBA" id="ARBA00023186"/>
    </source>
</evidence>
<evidence type="ECO:0000256" key="2">
    <source>
        <dbReference type="ARBA" id="ARBA00006100"/>
    </source>
</evidence>
<dbReference type="InterPro" id="IPR006638">
    <property type="entry name" value="Elp3/MiaA/NifB-like_rSAM"/>
</dbReference>
<dbReference type="NCBIfam" id="TIGR00539">
    <property type="entry name" value="hemN_rel"/>
    <property type="match status" value="1"/>
</dbReference>
<dbReference type="PANTHER" id="PTHR13932:SF5">
    <property type="entry name" value="RADICAL S-ADENOSYL METHIONINE DOMAIN-CONTAINING PROTEIN 1, MITOCHONDRIAL"/>
    <property type="match status" value="1"/>
</dbReference>
<keyword evidence="10" id="KW-0963">Cytoplasm</keyword>
<evidence type="ECO:0000256" key="4">
    <source>
        <dbReference type="ARBA" id="ARBA00022617"/>
    </source>
</evidence>
<keyword evidence="8 10" id="KW-0411">Iron-sulfur</keyword>
<dbReference type="InterPro" id="IPR010723">
    <property type="entry name" value="HemN_C"/>
</dbReference>
<dbReference type="PANTHER" id="PTHR13932">
    <property type="entry name" value="COPROPORPHYRINIGEN III OXIDASE"/>
    <property type="match status" value="1"/>
</dbReference>
<sequence>MSEFSLTLHNNQTATPNLTNLPPLSLYIHIPWCVRKCPYCDFNSHQLKQELDERAYISALLTDLEAELPYFWGRTVHTVFIGGGTPSLLSAASLEQLLSGIRARINLQPAAEITLEANPGTFERQRFAGYAAAGINRLSIGVQSFADDKLATLGRIHSRDDALRAIEVGLSLFPKVNIDLMYALPGQTLMQAKEDIQTALATGVQHISAYQLTLEPNTPFAHTPPPQLPDEDYLADIEEVVHSALKQAGFIHYETSAFARSHQQCQHNLNYWQFGDYIGIGAGAHGKISSAQSIVRTTRSRHPKDYIQSMQQQPQRSISRQSVAAGDLPFEFMLNVLRLTDGVPSAWFNERTGLPLSVIQQAISEAVKRGLLDANPFYLRPTTLGRSFLNDLLALFLKA</sequence>
<dbReference type="InterPro" id="IPR004559">
    <property type="entry name" value="HemW-like"/>
</dbReference>
<comment type="subcellular location">
    <subcellularLocation>
        <location evidence="10">Cytoplasm</location>
    </subcellularLocation>
</comment>
<keyword evidence="4 10" id="KW-0349">Heme</keyword>
<dbReference type="RefSeq" id="WP_100152412.1">
    <property type="nucleotide sequence ID" value="NZ_MEIL01000029.1"/>
</dbReference>
<dbReference type="Proteomes" id="UP000230202">
    <property type="component" value="Unassembled WGS sequence"/>
</dbReference>
<dbReference type="InterPro" id="IPR007197">
    <property type="entry name" value="rSAM"/>
</dbReference>
<name>A0A2N9X5N1_9NEIS</name>